<dbReference type="PANTHER" id="PTHR30269">
    <property type="entry name" value="TRANSMEMBRANE PROTEIN YFCA"/>
    <property type="match status" value="1"/>
</dbReference>
<evidence type="ECO:0000256" key="7">
    <source>
        <dbReference type="ARBA" id="ARBA00023136"/>
    </source>
</evidence>
<dbReference type="GeneID" id="303295878"/>
<dbReference type="InterPro" id="IPR002781">
    <property type="entry name" value="TM_pro_TauE-like"/>
</dbReference>
<dbReference type="EMBL" id="JBHSLN010000022">
    <property type="protein sequence ID" value="MFC5297597.1"/>
    <property type="molecule type" value="Genomic_DNA"/>
</dbReference>
<feature type="transmembrane region" description="Helical" evidence="8">
    <location>
        <begin position="137"/>
        <end position="156"/>
    </location>
</feature>
<sequence>MTFADLALLATIIGVGAGLQRLTGMGFALVASPFLVLTAGPVEGVLVTNACGVVSSLLNLGLVHRDVEWRRLLRFTPFSLVGIVLGVLVLQVLPADPLAVLVGVMILIAIGVTVVARPGAVTDGLPVSSGFGTASGFMNVTAGVGGPALAVYAAATGWAHKGFAASAQAHFLLLSALSLVAKGSLPSMEGSGWVVTIAAILVGAAIGQRLAGRFAGKTLMRVVLALSIAGAVMTIAQALI</sequence>
<evidence type="ECO:0000256" key="8">
    <source>
        <dbReference type="RuleBase" id="RU363041"/>
    </source>
</evidence>
<accession>A0ABW0FDY4</accession>
<comment type="subcellular location">
    <subcellularLocation>
        <location evidence="1 8">Cell membrane</location>
        <topology evidence="1 8">Multi-pass membrane protein</topology>
    </subcellularLocation>
</comment>
<evidence type="ECO:0000256" key="1">
    <source>
        <dbReference type="ARBA" id="ARBA00004651"/>
    </source>
</evidence>
<comment type="similarity">
    <text evidence="2 8">Belongs to the 4-toluene sulfonate uptake permease (TSUP) (TC 2.A.102) family.</text>
</comment>
<feature type="transmembrane region" description="Helical" evidence="8">
    <location>
        <begin position="44"/>
        <end position="63"/>
    </location>
</feature>
<keyword evidence="3" id="KW-0813">Transport</keyword>
<feature type="transmembrane region" description="Helical" evidence="8">
    <location>
        <begin position="98"/>
        <end position="116"/>
    </location>
</feature>
<evidence type="ECO:0000313" key="9">
    <source>
        <dbReference type="EMBL" id="MFC5297597.1"/>
    </source>
</evidence>
<dbReference type="InterPro" id="IPR052017">
    <property type="entry name" value="TSUP"/>
</dbReference>
<name>A0ABW0FDY4_9MICO</name>
<reference evidence="10" key="1">
    <citation type="journal article" date="2019" name="Int. J. Syst. Evol. Microbiol.">
        <title>The Global Catalogue of Microorganisms (GCM) 10K type strain sequencing project: providing services to taxonomists for standard genome sequencing and annotation.</title>
        <authorList>
            <consortium name="The Broad Institute Genomics Platform"/>
            <consortium name="The Broad Institute Genome Sequencing Center for Infectious Disease"/>
            <person name="Wu L."/>
            <person name="Ma J."/>
        </authorList>
    </citation>
    <scope>NUCLEOTIDE SEQUENCE [LARGE SCALE GENOMIC DNA]</scope>
    <source>
        <strain evidence="10">CGMCC 1.16455</strain>
    </source>
</reference>
<keyword evidence="4 8" id="KW-1003">Cell membrane</keyword>
<dbReference type="Pfam" id="PF01925">
    <property type="entry name" value="TauE"/>
    <property type="match status" value="1"/>
</dbReference>
<feature type="transmembrane region" description="Helical" evidence="8">
    <location>
        <begin position="218"/>
        <end position="239"/>
    </location>
</feature>
<organism evidence="9 10">
    <name type="scientific">Brachybacterium tyrofermentans</name>
    <dbReference type="NCBI Taxonomy" id="47848"/>
    <lineage>
        <taxon>Bacteria</taxon>
        <taxon>Bacillati</taxon>
        <taxon>Actinomycetota</taxon>
        <taxon>Actinomycetes</taxon>
        <taxon>Micrococcales</taxon>
        <taxon>Dermabacteraceae</taxon>
        <taxon>Brachybacterium</taxon>
    </lineage>
</organism>
<evidence type="ECO:0000256" key="5">
    <source>
        <dbReference type="ARBA" id="ARBA00022692"/>
    </source>
</evidence>
<evidence type="ECO:0000256" key="2">
    <source>
        <dbReference type="ARBA" id="ARBA00009142"/>
    </source>
</evidence>
<dbReference type="Proteomes" id="UP001595937">
    <property type="component" value="Unassembled WGS sequence"/>
</dbReference>
<protein>
    <recommendedName>
        <fullName evidence="8">Probable membrane transporter protein</fullName>
    </recommendedName>
</protein>
<keyword evidence="10" id="KW-1185">Reference proteome</keyword>
<dbReference type="PANTHER" id="PTHR30269:SF37">
    <property type="entry name" value="MEMBRANE TRANSPORTER PROTEIN"/>
    <property type="match status" value="1"/>
</dbReference>
<evidence type="ECO:0000313" key="10">
    <source>
        <dbReference type="Proteomes" id="UP001595937"/>
    </source>
</evidence>
<proteinExistence type="inferred from homology"/>
<dbReference type="RefSeq" id="WP_343922098.1">
    <property type="nucleotide sequence ID" value="NZ_BAAAIR010000006.1"/>
</dbReference>
<feature type="transmembrane region" description="Helical" evidence="8">
    <location>
        <begin position="193"/>
        <end position="212"/>
    </location>
</feature>
<feature type="transmembrane region" description="Helical" evidence="8">
    <location>
        <begin position="75"/>
        <end position="92"/>
    </location>
</feature>
<keyword evidence="5 8" id="KW-0812">Transmembrane</keyword>
<keyword evidence="7 8" id="KW-0472">Membrane</keyword>
<evidence type="ECO:0000256" key="4">
    <source>
        <dbReference type="ARBA" id="ARBA00022475"/>
    </source>
</evidence>
<keyword evidence="6 8" id="KW-1133">Transmembrane helix</keyword>
<evidence type="ECO:0000256" key="3">
    <source>
        <dbReference type="ARBA" id="ARBA00022448"/>
    </source>
</evidence>
<evidence type="ECO:0000256" key="6">
    <source>
        <dbReference type="ARBA" id="ARBA00022989"/>
    </source>
</evidence>
<gene>
    <name evidence="9" type="ORF">ACFPK8_08740</name>
</gene>
<comment type="caution">
    <text evidence="9">The sequence shown here is derived from an EMBL/GenBank/DDBJ whole genome shotgun (WGS) entry which is preliminary data.</text>
</comment>